<feature type="transmembrane region" description="Helical" evidence="8">
    <location>
        <begin position="215"/>
        <end position="240"/>
    </location>
</feature>
<comment type="subcellular location">
    <subcellularLocation>
        <location evidence="1">Membrane</location>
        <topology evidence="1">Multi-pass membrane protein</topology>
    </subcellularLocation>
</comment>
<feature type="transmembrane region" description="Helical" evidence="8">
    <location>
        <begin position="488"/>
        <end position="510"/>
    </location>
</feature>
<feature type="transmembrane region" description="Helical" evidence="8">
    <location>
        <begin position="100"/>
        <end position="119"/>
    </location>
</feature>
<organism evidence="10">
    <name type="scientific">Diversibipalium mayottensis</name>
    <dbReference type="NCBI Taxonomy" id="3348909"/>
    <lineage>
        <taxon>Eukaryota</taxon>
        <taxon>Metazoa</taxon>
        <taxon>Spiralia</taxon>
        <taxon>Lophotrochozoa</taxon>
        <taxon>Platyhelminthes</taxon>
        <taxon>Rhabditophora</taxon>
        <taxon>Seriata</taxon>
        <taxon>Tricladida</taxon>
        <taxon>Continenticola</taxon>
        <taxon>Geoplanoidea</taxon>
        <taxon>Geoplanidae</taxon>
        <taxon>Bipaliinae</taxon>
        <taxon>Diversibipalium</taxon>
    </lineage>
</organism>
<feature type="domain" description="NADH:quinone oxidoreductase/Mrp antiporter transmembrane" evidence="9">
    <location>
        <begin position="88"/>
        <end position="365"/>
    </location>
</feature>
<evidence type="ECO:0000256" key="6">
    <source>
        <dbReference type="ARBA" id="ARBA00031027"/>
    </source>
</evidence>
<feature type="transmembrane region" description="Helical" evidence="8">
    <location>
        <begin position="68"/>
        <end position="88"/>
    </location>
</feature>
<evidence type="ECO:0000256" key="3">
    <source>
        <dbReference type="ARBA" id="ARBA00022692"/>
    </source>
</evidence>
<dbReference type="GO" id="GO:0003954">
    <property type="term" value="F:NADH dehydrogenase activity"/>
    <property type="evidence" value="ECO:0007669"/>
    <property type="project" value="TreeGrafter"/>
</dbReference>
<evidence type="ECO:0000256" key="7">
    <source>
        <dbReference type="ARBA" id="ARBA00049551"/>
    </source>
</evidence>
<feature type="transmembrane region" description="Helical" evidence="8">
    <location>
        <begin position="150"/>
        <end position="170"/>
    </location>
</feature>
<feature type="transmembrane region" description="Helical" evidence="8">
    <location>
        <begin position="39"/>
        <end position="61"/>
    </location>
</feature>
<feature type="transmembrane region" description="Helical" evidence="8">
    <location>
        <begin position="191"/>
        <end position="209"/>
    </location>
</feature>
<evidence type="ECO:0000256" key="2">
    <source>
        <dbReference type="ARBA" id="ARBA00012944"/>
    </source>
</evidence>
<proteinExistence type="predicted"/>
<feature type="transmembrane region" description="Helical" evidence="8">
    <location>
        <begin position="272"/>
        <end position="295"/>
    </location>
</feature>
<evidence type="ECO:0000256" key="8">
    <source>
        <dbReference type="SAM" id="Phobius"/>
    </source>
</evidence>
<dbReference type="PRINTS" id="PR01434">
    <property type="entry name" value="NADHDHGNASE5"/>
</dbReference>
<dbReference type="GO" id="GO:0015990">
    <property type="term" value="P:electron transport coupled proton transport"/>
    <property type="evidence" value="ECO:0007669"/>
    <property type="project" value="TreeGrafter"/>
</dbReference>
<dbReference type="AlphaFoldDB" id="A0A8K1X7E3"/>
<dbReference type="InterPro" id="IPR003945">
    <property type="entry name" value="NU5C-like"/>
</dbReference>
<evidence type="ECO:0000256" key="5">
    <source>
        <dbReference type="ARBA" id="ARBA00023136"/>
    </source>
</evidence>
<gene>
    <name evidence="10" type="primary">ND5</name>
</gene>
<feature type="transmembrane region" description="Helical" evidence="8">
    <location>
        <begin position="126"/>
        <end position="144"/>
    </location>
</feature>
<feature type="transmembrane region" description="Helical" evidence="8">
    <location>
        <begin position="315"/>
        <end position="333"/>
    </location>
</feature>
<evidence type="ECO:0000256" key="1">
    <source>
        <dbReference type="ARBA" id="ARBA00004141"/>
    </source>
</evidence>
<feature type="transmembrane region" description="Helical" evidence="8">
    <location>
        <begin position="247"/>
        <end position="266"/>
    </location>
</feature>
<evidence type="ECO:0000259" key="9">
    <source>
        <dbReference type="Pfam" id="PF00361"/>
    </source>
</evidence>
<dbReference type="GO" id="GO:0042773">
    <property type="term" value="P:ATP synthesis coupled electron transport"/>
    <property type="evidence" value="ECO:0007669"/>
    <property type="project" value="InterPro"/>
</dbReference>
<keyword evidence="10" id="KW-0496">Mitochondrion</keyword>
<feature type="transmembrane region" description="Helical" evidence="8">
    <location>
        <begin position="515"/>
        <end position="534"/>
    </location>
</feature>
<sequence length="535" mass="61014">MSVLSIVLWVGVAPLMVVLDCSSIRLLEYFVLVVFVDYYSVLFMFVLFSIVLSIHLFISVYMGSDGNLFRFVCILNSFVLSMVVLIVSPNLVSLMLGWDGLGFSSFLLVAWFGCFASRFSSVKTFLTNRLGDGFFLVSFFFFFLQGHFYLYVMDGLVWIVGLLFLFSFYTKSAHFPFSSWLPDAMAAPTPVSALVHSSTLVTAGLYLLFRFSYVLPSWVMLIIHDLGLWTLFLGSLAACLDYNSKKVVAYSTVSQLGFISFVFSLGCFELGFMYMMVHALFKALLFISVGSLLVVKTHYQDVRHLNNSWSLNPLVSFNFFFSCFVLSGFPFFSGFYIKEMVMSGHEFVNSNTWSFYLFVFSVVLTVYYTFRLFVFSVMSYRYNYGSLGDVNKVSLFVFMYLYVAVLYVGLSLYNNVYIWLNFGSSLGIIMLSIGGLVFSYKIVVYAVFVEWFQMLNYVVQMFFLNVVTVGVNFSFMVGSYLISVVDSGFFLFSFINRLSSLFSGVFNLVLVRGFFLNWVSLIGFTFIFVLGFVMI</sequence>
<comment type="catalytic activity">
    <reaction evidence="7">
        <text>a ubiquinone + NADH + 5 H(+)(in) = a ubiquinol + NAD(+) + 4 H(+)(out)</text>
        <dbReference type="Rhea" id="RHEA:29091"/>
        <dbReference type="Rhea" id="RHEA-COMP:9565"/>
        <dbReference type="Rhea" id="RHEA-COMP:9566"/>
        <dbReference type="ChEBI" id="CHEBI:15378"/>
        <dbReference type="ChEBI" id="CHEBI:16389"/>
        <dbReference type="ChEBI" id="CHEBI:17976"/>
        <dbReference type="ChEBI" id="CHEBI:57540"/>
        <dbReference type="ChEBI" id="CHEBI:57945"/>
        <dbReference type="EC" id="7.1.1.2"/>
    </reaction>
</comment>
<dbReference type="Pfam" id="PF00361">
    <property type="entry name" value="Proton_antipo_M"/>
    <property type="match status" value="1"/>
</dbReference>
<reference evidence="10" key="1">
    <citation type="journal article" date="2022" name="PeerJ">
        <title>Hammerhead flatworms (Platyhelminthes, Geoplanidae, Bipaliinae): mitochondrial genomes and description of two new species from France, Italy and Mayotte.</title>
        <authorList>
            <person name="Justine J.-L."/>
            <person name="Gastineau R."/>
            <person name="Gros P."/>
            <person name="Gey D."/>
            <person name="Ruzzier E."/>
            <person name="Winsor L."/>
        </authorList>
    </citation>
    <scope>NUCLEOTIDE SEQUENCE</scope>
</reference>
<feature type="transmembrane region" description="Helical" evidence="8">
    <location>
        <begin position="426"/>
        <end position="449"/>
    </location>
</feature>
<keyword evidence="5 8" id="KW-0472">Membrane</keyword>
<evidence type="ECO:0000256" key="4">
    <source>
        <dbReference type="ARBA" id="ARBA00022989"/>
    </source>
</evidence>
<feature type="transmembrane region" description="Helical" evidence="8">
    <location>
        <begin position="395"/>
        <end position="420"/>
    </location>
</feature>
<dbReference type="GO" id="GO:0008137">
    <property type="term" value="F:NADH dehydrogenase (ubiquinone) activity"/>
    <property type="evidence" value="ECO:0007669"/>
    <property type="project" value="UniProtKB-EC"/>
</dbReference>
<feature type="transmembrane region" description="Helical" evidence="8">
    <location>
        <begin position="353"/>
        <end position="374"/>
    </location>
</feature>
<accession>A0A8K1X7E3</accession>
<keyword evidence="4 8" id="KW-1133">Transmembrane helix</keyword>
<dbReference type="EMBL" id="MZ561470">
    <property type="protein sequence ID" value="UHA56302.1"/>
    <property type="molecule type" value="Genomic_DNA"/>
</dbReference>
<dbReference type="GO" id="GO:0016020">
    <property type="term" value="C:membrane"/>
    <property type="evidence" value="ECO:0007669"/>
    <property type="project" value="UniProtKB-SubCell"/>
</dbReference>
<evidence type="ECO:0000313" key="10">
    <source>
        <dbReference type="EMBL" id="UHA56302.1"/>
    </source>
</evidence>
<dbReference type="PANTHER" id="PTHR42829">
    <property type="entry name" value="NADH-UBIQUINONE OXIDOREDUCTASE CHAIN 5"/>
    <property type="match status" value="1"/>
</dbReference>
<dbReference type="EC" id="7.1.1.2" evidence="2"/>
<dbReference type="PANTHER" id="PTHR42829:SF2">
    <property type="entry name" value="NADH-UBIQUINONE OXIDOREDUCTASE CHAIN 5"/>
    <property type="match status" value="1"/>
</dbReference>
<protein>
    <recommendedName>
        <fullName evidence="2">NADH:ubiquinone reductase (H(+)-translocating)</fullName>
        <ecNumber evidence="2">7.1.1.2</ecNumber>
    </recommendedName>
    <alternativeName>
        <fullName evidence="6">NADH dehydrogenase subunit 5</fullName>
    </alternativeName>
</protein>
<keyword evidence="3 8" id="KW-0812">Transmembrane</keyword>
<dbReference type="InterPro" id="IPR001750">
    <property type="entry name" value="ND/Mrp_TM"/>
</dbReference>
<name>A0A8K1X7E3_9PLAT</name>
<geneLocation type="mitochondrion" evidence="10"/>
<feature type="transmembrane region" description="Helical" evidence="8">
    <location>
        <begin position="461"/>
        <end position="482"/>
    </location>
</feature>